<accession>A0A401ZLF3</accession>
<feature type="domain" description="HTH araC/xylS-type" evidence="4">
    <location>
        <begin position="1"/>
        <end position="94"/>
    </location>
</feature>
<dbReference type="OrthoDB" id="9816344at2"/>
<dbReference type="AlphaFoldDB" id="A0A401ZLF3"/>
<dbReference type="GO" id="GO:0043565">
    <property type="term" value="F:sequence-specific DNA binding"/>
    <property type="evidence" value="ECO:0007669"/>
    <property type="project" value="InterPro"/>
</dbReference>
<dbReference type="EMBL" id="BIFQ01000001">
    <property type="protein sequence ID" value="GCE07699.1"/>
    <property type="molecule type" value="Genomic_DNA"/>
</dbReference>
<gene>
    <name evidence="5" type="ORF">KDAU_50280</name>
</gene>
<dbReference type="InterPro" id="IPR018062">
    <property type="entry name" value="HTH_AraC-typ_CS"/>
</dbReference>
<dbReference type="InterPro" id="IPR018060">
    <property type="entry name" value="HTH_AraC"/>
</dbReference>
<dbReference type="SMART" id="SM00342">
    <property type="entry name" value="HTH_ARAC"/>
    <property type="match status" value="1"/>
</dbReference>
<dbReference type="PROSITE" id="PS00041">
    <property type="entry name" value="HTH_ARAC_FAMILY_1"/>
    <property type="match status" value="1"/>
</dbReference>
<reference evidence="6" key="1">
    <citation type="submission" date="2018-12" db="EMBL/GenBank/DDBJ databases">
        <title>Tengunoibacter tsumagoiensis gen. nov., sp. nov., Dictyobacter kobayashii sp. nov., D. alpinus sp. nov., and D. joshuensis sp. nov. and description of Dictyobacteraceae fam. nov. within the order Ktedonobacterales isolated from Tengu-no-mugimeshi.</title>
        <authorList>
            <person name="Wang C.M."/>
            <person name="Zheng Y."/>
            <person name="Sakai Y."/>
            <person name="Toyoda A."/>
            <person name="Minakuchi Y."/>
            <person name="Abe K."/>
            <person name="Yokota A."/>
            <person name="Yabe S."/>
        </authorList>
    </citation>
    <scope>NUCLEOTIDE SEQUENCE [LARGE SCALE GENOMIC DNA]</scope>
    <source>
        <strain evidence="6">S-27</strain>
    </source>
</reference>
<dbReference type="Proteomes" id="UP000287224">
    <property type="component" value="Unassembled WGS sequence"/>
</dbReference>
<dbReference type="Pfam" id="PF12833">
    <property type="entry name" value="HTH_18"/>
    <property type="match status" value="1"/>
</dbReference>
<protein>
    <recommendedName>
        <fullName evidence="4">HTH araC/xylS-type domain-containing protein</fullName>
    </recommendedName>
</protein>
<dbReference type="SUPFAM" id="SSF46689">
    <property type="entry name" value="Homeodomain-like"/>
    <property type="match status" value="2"/>
</dbReference>
<dbReference type="RefSeq" id="WP_126599174.1">
    <property type="nucleotide sequence ID" value="NZ_BIFQ01000001.1"/>
</dbReference>
<keyword evidence="1" id="KW-0805">Transcription regulation</keyword>
<evidence type="ECO:0000256" key="1">
    <source>
        <dbReference type="ARBA" id="ARBA00023015"/>
    </source>
</evidence>
<evidence type="ECO:0000313" key="5">
    <source>
        <dbReference type="EMBL" id="GCE07699.1"/>
    </source>
</evidence>
<comment type="caution">
    <text evidence="5">The sequence shown here is derived from an EMBL/GenBank/DDBJ whole genome shotgun (WGS) entry which is preliminary data.</text>
</comment>
<proteinExistence type="predicted"/>
<dbReference type="PROSITE" id="PS01124">
    <property type="entry name" value="HTH_ARAC_FAMILY_2"/>
    <property type="match status" value="1"/>
</dbReference>
<name>A0A401ZLF3_9CHLR</name>
<evidence type="ECO:0000256" key="2">
    <source>
        <dbReference type="ARBA" id="ARBA00023125"/>
    </source>
</evidence>
<evidence type="ECO:0000259" key="4">
    <source>
        <dbReference type="PROSITE" id="PS01124"/>
    </source>
</evidence>
<dbReference type="PANTHER" id="PTHR43280:SF28">
    <property type="entry name" value="HTH-TYPE TRANSCRIPTIONAL ACTIVATOR RHAS"/>
    <property type="match status" value="1"/>
</dbReference>
<organism evidence="5 6">
    <name type="scientific">Dictyobacter aurantiacus</name>
    <dbReference type="NCBI Taxonomy" id="1936993"/>
    <lineage>
        <taxon>Bacteria</taxon>
        <taxon>Bacillati</taxon>
        <taxon>Chloroflexota</taxon>
        <taxon>Ktedonobacteria</taxon>
        <taxon>Ktedonobacterales</taxon>
        <taxon>Dictyobacteraceae</taxon>
        <taxon>Dictyobacter</taxon>
    </lineage>
</organism>
<dbReference type="InterPro" id="IPR009057">
    <property type="entry name" value="Homeodomain-like_sf"/>
</dbReference>
<dbReference type="GO" id="GO:0003700">
    <property type="term" value="F:DNA-binding transcription factor activity"/>
    <property type="evidence" value="ECO:0007669"/>
    <property type="project" value="InterPro"/>
</dbReference>
<keyword evidence="2" id="KW-0238">DNA-binding</keyword>
<keyword evidence="3" id="KW-0804">Transcription</keyword>
<evidence type="ECO:0000313" key="6">
    <source>
        <dbReference type="Proteomes" id="UP000287224"/>
    </source>
</evidence>
<dbReference type="Gene3D" id="1.10.10.60">
    <property type="entry name" value="Homeodomain-like"/>
    <property type="match status" value="2"/>
</dbReference>
<dbReference type="PANTHER" id="PTHR43280">
    <property type="entry name" value="ARAC-FAMILY TRANSCRIPTIONAL REGULATOR"/>
    <property type="match status" value="1"/>
</dbReference>
<sequence>MMRNNYHTPLTLQTIADYVQLSPFHFNRIFRSITGVPPSVYLAALRIDQAKKMLLRTDYSVTSICFDIGYNSLGTFTTRFTQLVGVTPTQLRRISRDQEAAALFQNWDDLKLSLEVFRHYPEKGTIEGNIFFPQSFDGLIFIGLFRDPIPQGDPVSATVLTETGYYCLPLVPPGKYYLFATALPRSDDFRTMFESGAYLRCTRQPVISMPHENMRKTEDLVLNMKSWTDTPILLALPWLLLSRLGDFYHMPLHFNELLS</sequence>
<keyword evidence="6" id="KW-1185">Reference proteome</keyword>
<evidence type="ECO:0000256" key="3">
    <source>
        <dbReference type="ARBA" id="ARBA00023163"/>
    </source>
</evidence>